<dbReference type="RefSeq" id="WP_168048856.1">
    <property type="nucleotide sequence ID" value="NZ_JAATJM010000002.1"/>
</dbReference>
<evidence type="ECO:0000313" key="1">
    <source>
        <dbReference type="EMBL" id="NJC42560.1"/>
    </source>
</evidence>
<dbReference type="EMBL" id="JAATJM010000002">
    <property type="protein sequence ID" value="NJC42560.1"/>
    <property type="molecule type" value="Genomic_DNA"/>
</dbReference>
<reference evidence="1 2" key="1">
    <citation type="submission" date="2020-03" db="EMBL/GenBank/DDBJ databases">
        <title>Genomic Encyclopedia of Type Strains, Phase IV (KMG-IV): sequencing the most valuable type-strain genomes for metagenomic binning, comparative biology and taxonomic classification.</title>
        <authorList>
            <person name="Goeker M."/>
        </authorList>
    </citation>
    <scope>NUCLEOTIDE SEQUENCE [LARGE SCALE GENOMIC DNA]</scope>
    <source>
        <strain evidence="1 2">DSM 4736</strain>
    </source>
</reference>
<gene>
    <name evidence="1" type="ORF">GGQ87_002855</name>
</gene>
<keyword evidence="2" id="KW-1185">Reference proteome</keyword>
<protein>
    <recommendedName>
        <fullName evidence="3">Terminase small subunit</fullName>
    </recommendedName>
</protein>
<evidence type="ECO:0000313" key="2">
    <source>
        <dbReference type="Proteomes" id="UP000587415"/>
    </source>
</evidence>
<name>A0A7X6BQ72_9CAUL</name>
<evidence type="ECO:0008006" key="3">
    <source>
        <dbReference type="Google" id="ProtNLM"/>
    </source>
</evidence>
<proteinExistence type="predicted"/>
<dbReference type="Proteomes" id="UP000587415">
    <property type="component" value="Unassembled WGS sequence"/>
</dbReference>
<organism evidence="1 2">
    <name type="scientific">Brevundimonas alba</name>
    <dbReference type="NCBI Taxonomy" id="74314"/>
    <lineage>
        <taxon>Bacteria</taxon>
        <taxon>Pseudomonadati</taxon>
        <taxon>Pseudomonadota</taxon>
        <taxon>Alphaproteobacteria</taxon>
        <taxon>Caulobacterales</taxon>
        <taxon>Caulobacteraceae</taxon>
        <taxon>Brevundimonas</taxon>
    </lineage>
</organism>
<dbReference type="AlphaFoldDB" id="A0A7X6BQ72"/>
<comment type="caution">
    <text evidence="1">The sequence shown here is derived from an EMBL/GenBank/DDBJ whole genome shotgun (WGS) entry which is preliminary data.</text>
</comment>
<sequence length="204" mass="21852">MPRKPRIRAPYRMVSAPTWELARADYLGGMTAQKVADRHGIGLHNLRQTIARNGWSKRALADARAMAGPGGPPITLPAAPAAADAPSFEGDLLQTVLARARAALMAGRGAEASSLLKATREYVLVQQDVADARAANADGLARWDTAQPARAGALTETVTIQTLHARWSKLSEAELAMRADPTGEAGLKDWVEGRAAETERGRRR</sequence>
<accession>A0A7X6BQ72</accession>